<dbReference type="EMBL" id="QYBB01000012">
    <property type="protein sequence ID" value="RYC31625.1"/>
    <property type="molecule type" value="Genomic_DNA"/>
</dbReference>
<organism evidence="2 3">
    <name type="scientific">Lichenibacterium minor</name>
    <dbReference type="NCBI Taxonomy" id="2316528"/>
    <lineage>
        <taxon>Bacteria</taxon>
        <taxon>Pseudomonadati</taxon>
        <taxon>Pseudomonadota</taxon>
        <taxon>Alphaproteobacteria</taxon>
        <taxon>Hyphomicrobiales</taxon>
        <taxon>Lichenihabitantaceae</taxon>
        <taxon>Lichenibacterium</taxon>
    </lineage>
</organism>
<feature type="chain" id="PRO_5020577010" evidence="1">
    <location>
        <begin position="25"/>
        <end position="90"/>
    </location>
</feature>
<evidence type="ECO:0000313" key="3">
    <source>
        <dbReference type="Proteomes" id="UP000290759"/>
    </source>
</evidence>
<sequence length="90" mass="9406">MSKTIKLAAAAAALFAALPLGAEAMPIAPAASADAGMTLVAGGCGPGFHRGPFLGCRPNRFVGRPFVRPFVRRPVICRTVLLPLPHRVCR</sequence>
<reference evidence="2 3" key="2">
    <citation type="submission" date="2019-02" db="EMBL/GenBank/DDBJ databases">
        <title>'Lichenibacterium ramalinii' gen. nov. sp. nov., 'Lichenibacterium minor' gen. nov. sp. nov.</title>
        <authorList>
            <person name="Pankratov T."/>
        </authorList>
    </citation>
    <scope>NUCLEOTIDE SEQUENCE [LARGE SCALE GENOMIC DNA]</scope>
    <source>
        <strain evidence="2 3">RmlP026</strain>
    </source>
</reference>
<protein>
    <submittedName>
        <fullName evidence="2">Uncharacterized protein</fullName>
    </submittedName>
</protein>
<evidence type="ECO:0000313" key="2">
    <source>
        <dbReference type="EMBL" id="RYC31625.1"/>
    </source>
</evidence>
<dbReference type="Proteomes" id="UP000290759">
    <property type="component" value="Unassembled WGS sequence"/>
</dbReference>
<keyword evidence="1" id="KW-0732">Signal</keyword>
<comment type="caution">
    <text evidence="2">The sequence shown here is derived from an EMBL/GenBank/DDBJ whole genome shotgun (WGS) entry which is preliminary data.</text>
</comment>
<evidence type="ECO:0000256" key="1">
    <source>
        <dbReference type="SAM" id="SignalP"/>
    </source>
</evidence>
<reference evidence="2 3" key="1">
    <citation type="submission" date="2018-12" db="EMBL/GenBank/DDBJ databases">
        <authorList>
            <person name="Grouzdev D.S."/>
            <person name="Krutkina M.S."/>
        </authorList>
    </citation>
    <scope>NUCLEOTIDE SEQUENCE [LARGE SCALE GENOMIC DNA]</scope>
    <source>
        <strain evidence="2 3">RmlP026</strain>
    </source>
</reference>
<keyword evidence="3" id="KW-1185">Reference proteome</keyword>
<accession>A0A4Q2U9Q5</accession>
<proteinExistence type="predicted"/>
<dbReference type="InterPro" id="IPR058110">
    <property type="entry name" value="GCG_CRPN_dom"/>
</dbReference>
<dbReference type="NCBIfam" id="NF047412">
    <property type="entry name" value="sig_GCG_CRPN_rpt"/>
    <property type="match status" value="1"/>
</dbReference>
<feature type="signal peptide" evidence="1">
    <location>
        <begin position="1"/>
        <end position="24"/>
    </location>
</feature>
<dbReference type="RefSeq" id="WP_129226869.1">
    <property type="nucleotide sequence ID" value="NZ_QYBB01000012.1"/>
</dbReference>
<gene>
    <name evidence="2" type="ORF">D3273_12135</name>
</gene>
<dbReference type="AlphaFoldDB" id="A0A4Q2U9Q5"/>
<name>A0A4Q2U9Q5_9HYPH</name>